<dbReference type="OrthoDB" id="980456at2759"/>
<dbReference type="AlphaFoldDB" id="A0A484K9M8"/>
<dbReference type="InterPro" id="IPR053151">
    <property type="entry name" value="RNase_H-like"/>
</dbReference>
<dbReference type="InterPro" id="IPR036397">
    <property type="entry name" value="RNaseH_sf"/>
</dbReference>
<name>A0A484K9M8_9ASTE</name>
<keyword evidence="3" id="KW-1185">Reference proteome</keyword>
<dbReference type="InterPro" id="IPR012337">
    <property type="entry name" value="RNaseH-like_sf"/>
</dbReference>
<dbReference type="PANTHER" id="PTHR47723">
    <property type="entry name" value="OS05G0353850 PROTEIN"/>
    <property type="match status" value="1"/>
</dbReference>
<dbReference type="InterPro" id="IPR002156">
    <property type="entry name" value="RNaseH_domain"/>
</dbReference>
<dbReference type="EMBL" id="OOIL02000115">
    <property type="protein sequence ID" value="VFQ60534.1"/>
    <property type="molecule type" value="Genomic_DNA"/>
</dbReference>
<evidence type="ECO:0000313" key="3">
    <source>
        <dbReference type="Proteomes" id="UP000595140"/>
    </source>
</evidence>
<evidence type="ECO:0000313" key="2">
    <source>
        <dbReference type="EMBL" id="VFQ60534.1"/>
    </source>
</evidence>
<feature type="domain" description="RNase H type-1" evidence="1">
    <location>
        <begin position="135"/>
        <end position="247"/>
    </location>
</feature>
<dbReference type="PANTHER" id="PTHR47723:SF19">
    <property type="entry name" value="POLYNUCLEOTIDYL TRANSFERASE, RIBONUCLEASE H-LIKE SUPERFAMILY PROTEIN"/>
    <property type="match status" value="1"/>
</dbReference>
<dbReference type="SUPFAM" id="SSF53098">
    <property type="entry name" value="Ribonuclease H-like"/>
    <property type="match status" value="1"/>
</dbReference>
<evidence type="ECO:0000259" key="1">
    <source>
        <dbReference type="Pfam" id="PF13456"/>
    </source>
</evidence>
<dbReference type="InterPro" id="IPR044730">
    <property type="entry name" value="RNase_H-like_dom_plant"/>
</dbReference>
<dbReference type="Proteomes" id="UP000595140">
    <property type="component" value="Unassembled WGS sequence"/>
</dbReference>
<sequence length="272" mass="32008">MIRRTWEKEENVWENSKNMATAFAEWNRATFGNIHQRKKNLNKRLEGVQRALDNKHHPGLIKLEKKLRRDLDNTLHQEEIFWEELDDRRKSCWIKEAVKETNTAFARQEMVSNFTNYTDHPLKWRMAQNCEWTLNVDGSCKSLINKADIGGILQNRRGEWKGGFTANVSPNCATSMEVMAIARGIEWAWEKGVKELEVQTDASEVIKWMADYTSLRGPNRDIIDEIKHNWQRKFTRLEFKNIFREQNFTTCYNWNLSGGKLDRARGPSAWDG</sequence>
<dbReference type="GO" id="GO:0004523">
    <property type="term" value="F:RNA-DNA hybrid ribonuclease activity"/>
    <property type="evidence" value="ECO:0007669"/>
    <property type="project" value="InterPro"/>
</dbReference>
<accession>A0A484K9M8</accession>
<proteinExistence type="predicted"/>
<dbReference type="Pfam" id="PF13456">
    <property type="entry name" value="RVT_3"/>
    <property type="match status" value="1"/>
</dbReference>
<reference evidence="2 3" key="1">
    <citation type="submission" date="2018-04" db="EMBL/GenBank/DDBJ databases">
        <authorList>
            <person name="Vogel A."/>
        </authorList>
    </citation>
    <scope>NUCLEOTIDE SEQUENCE [LARGE SCALE GENOMIC DNA]</scope>
</reference>
<organism evidence="2 3">
    <name type="scientific">Cuscuta campestris</name>
    <dbReference type="NCBI Taxonomy" id="132261"/>
    <lineage>
        <taxon>Eukaryota</taxon>
        <taxon>Viridiplantae</taxon>
        <taxon>Streptophyta</taxon>
        <taxon>Embryophyta</taxon>
        <taxon>Tracheophyta</taxon>
        <taxon>Spermatophyta</taxon>
        <taxon>Magnoliopsida</taxon>
        <taxon>eudicotyledons</taxon>
        <taxon>Gunneridae</taxon>
        <taxon>Pentapetalae</taxon>
        <taxon>asterids</taxon>
        <taxon>lamiids</taxon>
        <taxon>Solanales</taxon>
        <taxon>Convolvulaceae</taxon>
        <taxon>Cuscuteae</taxon>
        <taxon>Cuscuta</taxon>
        <taxon>Cuscuta subgen. Grammica</taxon>
        <taxon>Cuscuta sect. Cleistogrammica</taxon>
    </lineage>
</organism>
<gene>
    <name evidence="2" type="ORF">CCAM_LOCUS2310</name>
</gene>
<protein>
    <recommendedName>
        <fullName evidence="1">RNase H type-1 domain-containing protein</fullName>
    </recommendedName>
</protein>
<dbReference type="CDD" id="cd06222">
    <property type="entry name" value="RNase_H_like"/>
    <property type="match status" value="1"/>
</dbReference>
<dbReference type="Gene3D" id="3.30.420.10">
    <property type="entry name" value="Ribonuclease H-like superfamily/Ribonuclease H"/>
    <property type="match status" value="1"/>
</dbReference>
<dbReference type="GO" id="GO:0003676">
    <property type="term" value="F:nucleic acid binding"/>
    <property type="evidence" value="ECO:0007669"/>
    <property type="project" value="InterPro"/>
</dbReference>